<dbReference type="PROSITE" id="PS50932">
    <property type="entry name" value="HTH_LACI_2"/>
    <property type="match status" value="1"/>
</dbReference>
<keyword evidence="2" id="KW-0238">DNA-binding</keyword>
<dbReference type="SMART" id="SM00354">
    <property type="entry name" value="HTH_LACI"/>
    <property type="match status" value="1"/>
</dbReference>
<evidence type="ECO:0000256" key="3">
    <source>
        <dbReference type="ARBA" id="ARBA00023163"/>
    </source>
</evidence>
<dbReference type="Gene3D" id="3.40.50.2300">
    <property type="match status" value="2"/>
</dbReference>
<dbReference type="EMBL" id="MDHN01000021">
    <property type="protein sequence ID" value="OFC70971.1"/>
    <property type="molecule type" value="Genomic_DNA"/>
</dbReference>
<dbReference type="Gene3D" id="1.10.260.40">
    <property type="entry name" value="lambda repressor-like DNA-binding domains"/>
    <property type="match status" value="1"/>
</dbReference>
<evidence type="ECO:0000256" key="1">
    <source>
        <dbReference type="ARBA" id="ARBA00023015"/>
    </source>
</evidence>
<gene>
    <name evidence="5" type="ORF">BFC18_11080</name>
</gene>
<evidence type="ECO:0000313" key="5">
    <source>
        <dbReference type="EMBL" id="OFC70971.1"/>
    </source>
</evidence>
<keyword evidence="6" id="KW-1185">Reference proteome</keyword>
<dbReference type="PANTHER" id="PTHR30146:SF109">
    <property type="entry name" value="HTH-TYPE TRANSCRIPTIONAL REGULATOR GALS"/>
    <property type="match status" value="1"/>
</dbReference>
<organism evidence="5 6">
    <name type="scientific">Alteromonas confluentis</name>
    <dbReference type="NCBI Taxonomy" id="1656094"/>
    <lineage>
        <taxon>Bacteria</taxon>
        <taxon>Pseudomonadati</taxon>
        <taxon>Pseudomonadota</taxon>
        <taxon>Gammaproteobacteria</taxon>
        <taxon>Alteromonadales</taxon>
        <taxon>Alteromonadaceae</taxon>
        <taxon>Alteromonas/Salinimonas group</taxon>
        <taxon>Alteromonas</taxon>
    </lineage>
</organism>
<dbReference type="SUPFAM" id="SSF47413">
    <property type="entry name" value="lambda repressor-like DNA-binding domains"/>
    <property type="match status" value="1"/>
</dbReference>
<dbReference type="OrthoDB" id="9798934at2"/>
<dbReference type="Pfam" id="PF00356">
    <property type="entry name" value="LacI"/>
    <property type="match status" value="1"/>
</dbReference>
<dbReference type="PROSITE" id="PS00356">
    <property type="entry name" value="HTH_LACI_1"/>
    <property type="match status" value="1"/>
</dbReference>
<evidence type="ECO:0000259" key="4">
    <source>
        <dbReference type="PROSITE" id="PS50932"/>
    </source>
</evidence>
<dbReference type="CDD" id="cd06267">
    <property type="entry name" value="PBP1_LacI_sugar_binding-like"/>
    <property type="match status" value="1"/>
</dbReference>
<dbReference type="PANTHER" id="PTHR30146">
    <property type="entry name" value="LACI-RELATED TRANSCRIPTIONAL REPRESSOR"/>
    <property type="match status" value="1"/>
</dbReference>
<dbReference type="STRING" id="1656094.BFC18_11080"/>
<dbReference type="InterPro" id="IPR046335">
    <property type="entry name" value="LacI/GalR-like_sensor"/>
</dbReference>
<dbReference type="Proteomes" id="UP000175691">
    <property type="component" value="Unassembled WGS sequence"/>
</dbReference>
<dbReference type="InterPro" id="IPR010982">
    <property type="entry name" value="Lambda_DNA-bd_dom_sf"/>
</dbReference>
<sequence>MPGKRTRTASSAPTLKDVAKEAGVSLATASYALNGKGAISKQVTERVREVVKQLGYQPNTAARTMKTGSSASIGLLLPDFRYPLFSELATEIEQVCAQQHYSVFFANSYAKAETEIARTQRFAQSGADGLIWFPGSQQNTINNATHGMPVVVIDRDLTDFDVVTPDHFDGGVQQATHLLDLGHQQIGLISGPRHVDNMQLRINGTVKVVEDSDAEIKWICETDFTDKLSIEAKTLLNKKNVTAIIAGNDTIALNIIRYAATIGLRVPEDLSVVGFDDVAWCEFMTPQLTSIKMPLDEMAEEAVSMLLRRKENPMASRKKCTVGVSLSVRHSTAPLSF</sequence>
<proteinExistence type="predicted"/>
<evidence type="ECO:0000256" key="2">
    <source>
        <dbReference type="ARBA" id="ARBA00023125"/>
    </source>
</evidence>
<comment type="caution">
    <text evidence="5">The sequence shown here is derived from an EMBL/GenBank/DDBJ whole genome shotgun (WGS) entry which is preliminary data.</text>
</comment>
<evidence type="ECO:0000313" key="6">
    <source>
        <dbReference type="Proteomes" id="UP000175691"/>
    </source>
</evidence>
<accession>A0A1E7ZBY4</accession>
<dbReference type="AlphaFoldDB" id="A0A1E7ZBY4"/>
<keyword evidence="3" id="KW-0804">Transcription</keyword>
<dbReference type="Pfam" id="PF13377">
    <property type="entry name" value="Peripla_BP_3"/>
    <property type="match status" value="1"/>
</dbReference>
<dbReference type="GO" id="GO:0000976">
    <property type="term" value="F:transcription cis-regulatory region binding"/>
    <property type="evidence" value="ECO:0007669"/>
    <property type="project" value="TreeGrafter"/>
</dbReference>
<keyword evidence="1" id="KW-0805">Transcription regulation</keyword>
<dbReference type="InterPro" id="IPR028082">
    <property type="entry name" value="Peripla_BP_I"/>
</dbReference>
<dbReference type="GO" id="GO:0003700">
    <property type="term" value="F:DNA-binding transcription factor activity"/>
    <property type="evidence" value="ECO:0007669"/>
    <property type="project" value="TreeGrafter"/>
</dbReference>
<dbReference type="RefSeq" id="WP_070125364.1">
    <property type="nucleotide sequence ID" value="NZ_MDHN01000021.1"/>
</dbReference>
<dbReference type="SUPFAM" id="SSF53822">
    <property type="entry name" value="Periplasmic binding protein-like I"/>
    <property type="match status" value="1"/>
</dbReference>
<dbReference type="CDD" id="cd01392">
    <property type="entry name" value="HTH_LacI"/>
    <property type="match status" value="1"/>
</dbReference>
<name>A0A1E7ZBY4_9ALTE</name>
<feature type="domain" description="HTH lacI-type" evidence="4">
    <location>
        <begin position="13"/>
        <end position="67"/>
    </location>
</feature>
<reference evidence="5 6" key="1">
    <citation type="submission" date="2016-08" db="EMBL/GenBank/DDBJ databases">
        <authorList>
            <person name="Seilhamer J.J."/>
        </authorList>
    </citation>
    <scope>NUCLEOTIDE SEQUENCE [LARGE SCALE GENOMIC DNA]</scope>
    <source>
        <strain evidence="5 6">KCTC 42603</strain>
    </source>
</reference>
<protein>
    <recommendedName>
        <fullName evidence="4">HTH lacI-type domain-containing protein</fullName>
    </recommendedName>
</protein>
<dbReference type="InterPro" id="IPR000843">
    <property type="entry name" value="HTH_LacI"/>
</dbReference>